<dbReference type="InterPro" id="IPR019734">
    <property type="entry name" value="TPR_rpt"/>
</dbReference>
<dbReference type="Proteomes" id="UP000239002">
    <property type="component" value="Unassembled WGS sequence"/>
</dbReference>
<protein>
    <submittedName>
        <fullName evidence="2">Uncharacterized protein</fullName>
    </submittedName>
</protein>
<dbReference type="SUPFAM" id="SSF48452">
    <property type="entry name" value="TPR-like"/>
    <property type="match status" value="1"/>
</dbReference>
<gene>
    <name evidence="2" type="ORF">LY01_02921</name>
</gene>
<organism evidence="2 3">
    <name type="scientific">Nonlabens xylanidelens</name>
    <dbReference type="NCBI Taxonomy" id="191564"/>
    <lineage>
        <taxon>Bacteria</taxon>
        <taxon>Pseudomonadati</taxon>
        <taxon>Bacteroidota</taxon>
        <taxon>Flavobacteriia</taxon>
        <taxon>Flavobacteriales</taxon>
        <taxon>Flavobacteriaceae</taxon>
        <taxon>Nonlabens</taxon>
    </lineage>
</organism>
<accession>A0A2S6IED5</accession>
<dbReference type="EMBL" id="PTJE01000010">
    <property type="protein sequence ID" value="PPK92520.1"/>
    <property type="molecule type" value="Genomic_DNA"/>
</dbReference>
<evidence type="ECO:0000256" key="1">
    <source>
        <dbReference type="PROSITE-ProRule" id="PRU00339"/>
    </source>
</evidence>
<dbReference type="AlphaFoldDB" id="A0A2S6IED5"/>
<dbReference type="PROSITE" id="PS50005">
    <property type="entry name" value="TPR"/>
    <property type="match status" value="1"/>
</dbReference>
<feature type="repeat" description="TPR" evidence="1">
    <location>
        <begin position="120"/>
        <end position="153"/>
    </location>
</feature>
<dbReference type="RefSeq" id="WP_104516715.1">
    <property type="nucleotide sequence ID" value="NZ_MQVW01000002.1"/>
</dbReference>
<dbReference type="OrthoDB" id="626812at2"/>
<dbReference type="SMART" id="SM00028">
    <property type="entry name" value="TPR"/>
    <property type="match status" value="1"/>
</dbReference>
<dbReference type="InterPro" id="IPR011990">
    <property type="entry name" value="TPR-like_helical_dom_sf"/>
</dbReference>
<proteinExistence type="predicted"/>
<evidence type="ECO:0000313" key="3">
    <source>
        <dbReference type="Proteomes" id="UP000239002"/>
    </source>
</evidence>
<sequence>MFGKLFGRNKIVEDKEFTLDFEDALKRYVGVTNGRVEYEFEDKKGKVIPPSFAFEETYNEWKTIQSVWDKRSVIFDALDEIYLNKIPKEQIIERFVIDRYPEKALSFSDKYLTEEDLNNPKVLASLAKCQFILSNFDKSIELAEKALNLEKENKKAQIALADSLHLTNNHDKAHEIYQQILKNSKLKDWNKENIDVIEIIDYNNDILNSSVYAVGLLSNAETDENTWNKASEEFYHCPYFRSQHAFWLLKNDEALKGMAKLISTTQEFPWYKDAVVNAKSGILQMREQMNSNDLWKSELTYLTQIIEKNNW</sequence>
<evidence type="ECO:0000313" key="2">
    <source>
        <dbReference type="EMBL" id="PPK92520.1"/>
    </source>
</evidence>
<dbReference type="Gene3D" id="1.25.40.10">
    <property type="entry name" value="Tetratricopeptide repeat domain"/>
    <property type="match status" value="1"/>
</dbReference>
<reference evidence="2 3" key="1">
    <citation type="submission" date="2018-02" db="EMBL/GenBank/DDBJ databases">
        <title>Genomic Encyclopedia of Archaeal and Bacterial Type Strains, Phase II (KMG-II): from individual species to whole genera.</title>
        <authorList>
            <person name="Goeker M."/>
        </authorList>
    </citation>
    <scope>NUCLEOTIDE SEQUENCE [LARGE SCALE GENOMIC DNA]</scope>
    <source>
        <strain evidence="2 3">DSM 16809</strain>
    </source>
</reference>
<name>A0A2S6IED5_9FLAO</name>
<keyword evidence="1" id="KW-0802">TPR repeat</keyword>
<comment type="caution">
    <text evidence="2">The sequence shown here is derived from an EMBL/GenBank/DDBJ whole genome shotgun (WGS) entry which is preliminary data.</text>
</comment>
<keyword evidence="3" id="KW-1185">Reference proteome</keyword>